<dbReference type="EMBL" id="JAFJYH010000263">
    <property type="protein sequence ID" value="KAG4414468.1"/>
    <property type="molecule type" value="Genomic_DNA"/>
</dbReference>
<feature type="transmembrane region" description="Helical" evidence="8">
    <location>
        <begin position="30"/>
        <end position="51"/>
    </location>
</feature>
<gene>
    <name evidence="10" type="ORF">IFR04_012380</name>
</gene>
<feature type="transmembrane region" description="Helical" evidence="8">
    <location>
        <begin position="167"/>
        <end position="186"/>
    </location>
</feature>
<keyword evidence="7 8" id="KW-0472">Membrane</keyword>
<feature type="transmembrane region" description="Helical" evidence="8">
    <location>
        <begin position="86"/>
        <end position="107"/>
    </location>
</feature>
<feature type="transmembrane region" description="Helical" evidence="8">
    <location>
        <begin position="231"/>
        <end position="250"/>
    </location>
</feature>
<dbReference type="PANTHER" id="PTHR31595:SF57">
    <property type="entry name" value="OS04G0481900 PROTEIN"/>
    <property type="match status" value="1"/>
</dbReference>
<dbReference type="GO" id="GO:0008374">
    <property type="term" value="F:O-acyltransferase activity"/>
    <property type="evidence" value="ECO:0007669"/>
    <property type="project" value="InterPro"/>
</dbReference>
<evidence type="ECO:0000256" key="6">
    <source>
        <dbReference type="ARBA" id="ARBA00022989"/>
    </source>
</evidence>
<evidence type="ECO:0000313" key="11">
    <source>
        <dbReference type="Proteomes" id="UP000664132"/>
    </source>
</evidence>
<dbReference type="GO" id="GO:0006629">
    <property type="term" value="P:lipid metabolic process"/>
    <property type="evidence" value="ECO:0007669"/>
    <property type="project" value="InterPro"/>
</dbReference>
<evidence type="ECO:0000259" key="9">
    <source>
        <dbReference type="Pfam" id="PF13813"/>
    </source>
</evidence>
<dbReference type="AlphaFoldDB" id="A0A8H7T915"/>
<feature type="transmembrane region" description="Helical" evidence="8">
    <location>
        <begin position="201"/>
        <end position="219"/>
    </location>
</feature>
<evidence type="ECO:0000256" key="8">
    <source>
        <dbReference type="SAM" id="Phobius"/>
    </source>
</evidence>
<evidence type="ECO:0000256" key="5">
    <source>
        <dbReference type="ARBA" id="ARBA00022692"/>
    </source>
</evidence>
<comment type="caution">
    <text evidence="10">The sequence shown here is derived from an EMBL/GenBank/DDBJ whole genome shotgun (WGS) entry which is preliminary data.</text>
</comment>
<accession>A0A8H7T915</accession>
<dbReference type="Proteomes" id="UP000664132">
    <property type="component" value="Unassembled WGS sequence"/>
</dbReference>
<comment type="similarity">
    <text evidence="3">Belongs to the wax synthase family.</text>
</comment>
<comment type="subcellular location">
    <subcellularLocation>
        <location evidence="1">Membrane</location>
        <topology evidence="1">Multi-pass membrane protein</topology>
    </subcellularLocation>
</comment>
<keyword evidence="4" id="KW-0808">Transferase</keyword>
<dbReference type="Pfam" id="PF13813">
    <property type="entry name" value="MBOAT_2"/>
    <property type="match status" value="1"/>
</dbReference>
<organism evidence="10 11">
    <name type="scientific">Cadophora malorum</name>
    <dbReference type="NCBI Taxonomy" id="108018"/>
    <lineage>
        <taxon>Eukaryota</taxon>
        <taxon>Fungi</taxon>
        <taxon>Dikarya</taxon>
        <taxon>Ascomycota</taxon>
        <taxon>Pezizomycotina</taxon>
        <taxon>Leotiomycetes</taxon>
        <taxon>Helotiales</taxon>
        <taxon>Ploettnerulaceae</taxon>
        <taxon>Cadophora</taxon>
    </lineage>
</organism>
<feature type="domain" description="Wax synthase" evidence="9">
    <location>
        <begin position="115"/>
        <end position="202"/>
    </location>
</feature>
<evidence type="ECO:0000256" key="1">
    <source>
        <dbReference type="ARBA" id="ARBA00004141"/>
    </source>
</evidence>
<dbReference type="InterPro" id="IPR044851">
    <property type="entry name" value="Wax_synthase"/>
</dbReference>
<name>A0A8H7T915_9HELO</name>
<evidence type="ECO:0000256" key="4">
    <source>
        <dbReference type="ARBA" id="ARBA00022679"/>
    </source>
</evidence>
<sequence>MDPRRITYIKVQSDVESPTQYQRLIFVIRGLSQILILSVIYTAIELLLLLLDPSPSNFALLNQTYVHFRLDRQAIFRTVYAFHWAWLTYLILTVAHTIMSIIFVGILQFDAPSEWPSLYGSPLKITSVRSFWGQFWHRLGSPSQASYGRLISRRVLKLSANGSTEKVFLAFWIFLVSGITHVFVSWKTEPKADDHFSDMRFLIVNFLGGVVESLVVTWAKGGRWGKVKKQGGFEEFIGFLWVFFFFYVTVPPYQFPILYKTAVERAKVGISI</sequence>
<keyword evidence="11" id="KW-1185">Reference proteome</keyword>
<evidence type="ECO:0000256" key="2">
    <source>
        <dbReference type="ARBA" id="ARBA00005179"/>
    </source>
</evidence>
<reference evidence="10" key="1">
    <citation type="submission" date="2021-02" db="EMBL/GenBank/DDBJ databases">
        <title>Genome sequence Cadophora malorum strain M34.</title>
        <authorList>
            <person name="Stefanovic E."/>
            <person name="Vu D."/>
            <person name="Scully C."/>
            <person name="Dijksterhuis J."/>
            <person name="Roader J."/>
            <person name="Houbraken J."/>
        </authorList>
    </citation>
    <scope>NUCLEOTIDE SEQUENCE</scope>
    <source>
        <strain evidence="10">M34</strain>
    </source>
</reference>
<comment type="pathway">
    <text evidence="2">Secondary metabolite biosynthesis.</text>
</comment>
<dbReference type="GO" id="GO:0016020">
    <property type="term" value="C:membrane"/>
    <property type="evidence" value="ECO:0007669"/>
    <property type="project" value="UniProtKB-SubCell"/>
</dbReference>
<evidence type="ECO:0000256" key="3">
    <source>
        <dbReference type="ARBA" id="ARBA00007282"/>
    </source>
</evidence>
<proteinExistence type="inferred from homology"/>
<keyword evidence="5 8" id="KW-0812">Transmembrane</keyword>
<dbReference type="OrthoDB" id="1077582at2759"/>
<dbReference type="PANTHER" id="PTHR31595">
    <property type="entry name" value="LONG-CHAIN-ALCOHOL O-FATTY-ACYLTRANSFERASE 3-RELATED"/>
    <property type="match status" value="1"/>
</dbReference>
<dbReference type="InterPro" id="IPR032805">
    <property type="entry name" value="Wax_synthase_dom"/>
</dbReference>
<keyword evidence="6 8" id="KW-1133">Transmembrane helix</keyword>
<protein>
    <recommendedName>
        <fullName evidence="9">Wax synthase domain-containing protein</fullName>
    </recommendedName>
</protein>
<evidence type="ECO:0000256" key="7">
    <source>
        <dbReference type="ARBA" id="ARBA00023136"/>
    </source>
</evidence>
<evidence type="ECO:0000313" key="10">
    <source>
        <dbReference type="EMBL" id="KAG4414468.1"/>
    </source>
</evidence>